<dbReference type="UniPathway" id="UPA00098">
    <property type="reaction ID" value="UER00360"/>
</dbReference>
<dbReference type="InterPro" id="IPR016161">
    <property type="entry name" value="Ald_DH/histidinol_DH"/>
</dbReference>
<comment type="caution">
    <text evidence="8">The sequence shown here is derived from an EMBL/GenBank/DDBJ whole genome shotgun (WGS) entry which is preliminary data.</text>
</comment>
<dbReference type="InterPro" id="IPR000965">
    <property type="entry name" value="GPR_dom"/>
</dbReference>
<dbReference type="EMBL" id="PDUD01000027">
    <property type="protein sequence ID" value="PHN04134.1"/>
    <property type="molecule type" value="Genomic_DNA"/>
</dbReference>
<evidence type="ECO:0000256" key="4">
    <source>
        <dbReference type="ARBA" id="ARBA00022857"/>
    </source>
</evidence>
<dbReference type="PANTHER" id="PTHR11063">
    <property type="entry name" value="GLUTAMATE SEMIALDEHYDE DEHYDROGENASE"/>
    <property type="match status" value="1"/>
</dbReference>
<evidence type="ECO:0000256" key="3">
    <source>
        <dbReference type="ARBA" id="ARBA00022650"/>
    </source>
</evidence>
<dbReference type="PROSITE" id="PS01223">
    <property type="entry name" value="PROA"/>
    <property type="match status" value="1"/>
</dbReference>
<dbReference type="AlphaFoldDB" id="A0A2D0N6L2"/>
<dbReference type="Gene3D" id="3.40.309.10">
    <property type="entry name" value="Aldehyde Dehydrogenase, Chain A, domain 2"/>
    <property type="match status" value="1"/>
</dbReference>
<organism evidence="8 9">
    <name type="scientific">Flavilitoribacter nigricans (strain ATCC 23147 / DSM 23189 / NBRC 102662 / NCIMB 1420 / SS-2)</name>
    <name type="common">Lewinella nigricans</name>
    <dbReference type="NCBI Taxonomy" id="1122177"/>
    <lineage>
        <taxon>Bacteria</taxon>
        <taxon>Pseudomonadati</taxon>
        <taxon>Bacteroidota</taxon>
        <taxon>Saprospiria</taxon>
        <taxon>Saprospirales</taxon>
        <taxon>Lewinellaceae</taxon>
        <taxon>Flavilitoribacter</taxon>
    </lineage>
</organism>
<dbReference type="Proteomes" id="UP000223913">
    <property type="component" value="Unassembled WGS sequence"/>
</dbReference>
<dbReference type="HAMAP" id="MF_00412">
    <property type="entry name" value="ProA"/>
    <property type="match status" value="1"/>
</dbReference>
<dbReference type="InterPro" id="IPR016162">
    <property type="entry name" value="Ald_DH_N"/>
</dbReference>
<gene>
    <name evidence="7" type="primary">proA</name>
    <name evidence="8" type="ORF">CRP01_23340</name>
</gene>
<comment type="subcellular location">
    <subcellularLocation>
        <location evidence="7">Cytoplasm</location>
    </subcellularLocation>
</comment>
<dbReference type="Gene3D" id="3.40.605.10">
    <property type="entry name" value="Aldehyde Dehydrogenase, Chain A, domain 1"/>
    <property type="match status" value="1"/>
</dbReference>
<evidence type="ECO:0000256" key="6">
    <source>
        <dbReference type="ARBA" id="ARBA00049024"/>
    </source>
</evidence>
<dbReference type="GO" id="GO:0004350">
    <property type="term" value="F:glutamate-5-semialdehyde dehydrogenase activity"/>
    <property type="evidence" value="ECO:0007669"/>
    <property type="project" value="UniProtKB-UniRule"/>
</dbReference>
<protein>
    <recommendedName>
        <fullName evidence="7">Gamma-glutamyl phosphate reductase</fullName>
        <shortName evidence="7">GPR</shortName>
        <ecNumber evidence="7">1.2.1.41</ecNumber>
    </recommendedName>
    <alternativeName>
        <fullName evidence="7">Glutamate-5-semialdehyde dehydrogenase</fullName>
    </alternativeName>
    <alternativeName>
        <fullName evidence="7">Glutamyl-gamma-semialdehyde dehydrogenase</fullName>
        <shortName evidence="7">GSA dehydrogenase</shortName>
    </alternativeName>
</protein>
<dbReference type="EC" id="1.2.1.41" evidence="7"/>
<dbReference type="GO" id="GO:0055129">
    <property type="term" value="P:L-proline biosynthetic process"/>
    <property type="evidence" value="ECO:0007669"/>
    <property type="project" value="UniProtKB-UniRule"/>
</dbReference>
<dbReference type="PANTHER" id="PTHR11063:SF8">
    <property type="entry name" value="DELTA-1-PYRROLINE-5-CARBOXYLATE SYNTHASE"/>
    <property type="match status" value="1"/>
</dbReference>
<comment type="catalytic activity">
    <reaction evidence="6 7">
        <text>L-glutamate 5-semialdehyde + phosphate + NADP(+) = L-glutamyl 5-phosphate + NADPH + H(+)</text>
        <dbReference type="Rhea" id="RHEA:19541"/>
        <dbReference type="ChEBI" id="CHEBI:15378"/>
        <dbReference type="ChEBI" id="CHEBI:43474"/>
        <dbReference type="ChEBI" id="CHEBI:57783"/>
        <dbReference type="ChEBI" id="CHEBI:58066"/>
        <dbReference type="ChEBI" id="CHEBI:58274"/>
        <dbReference type="ChEBI" id="CHEBI:58349"/>
        <dbReference type="EC" id="1.2.1.41"/>
    </reaction>
</comment>
<dbReference type="GO" id="GO:0050661">
    <property type="term" value="F:NADP binding"/>
    <property type="evidence" value="ECO:0007669"/>
    <property type="project" value="InterPro"/>
</dbReference>
<dbReference type="InterPro" id="IPR016163">
    <property type="entry name" value="Ald_DH_C"/>
</dbReference>
<dbReference type="RefSeq" id="WP_099152520.1">
    <property type="nucleotide sequence ID" value="NZ_PDUD01000027.1"/>
</dbReference>
<dbReference type="CDD" id="cd07079">
    <property type="entry name" value="ALDH_F18-19_ProA-GPR"/>
    <property type="match status" value="1"/>
</dbReference>
<reference evidence="8 9" key="1">
    <citation type="submission" date="2017-10" db="EMBL/GenBank/DDBJ databases">
        <title>The draft genome sequence of Lewinella nigricans NBRC 102662.</title>
        <authorList>
            <person name="Wang K."/>
        </authorList>
    </citation>
    <scope>NUCLEOTIDE SEQUENCE [LARGE SCALE GENOMIC DNA]</scope>
    <source>
        <strain evidence="8 9">NBRC 102662</strain>
    </source>
</reference>
<keyword evidence="5 7" id="KW-0560">Oxidoreductase</keyword>
<evidence type="ECO:0000256" key="5">
    <source>
        <dbReference type="ARBA" id="ARBA00023002"/>
    </source>
</evidence>
<dbReference type="InterPro" id="IPR012134">
    <property type="entry name" value="Glu-5-SA_DH"/>
</dbReference>
<evidence type="ECO:0000256" key="1">
    <source>
        <dbReference type="ARBA" id="ARBA00004985"/>
    </source>
</evidence>
<comment type="similarity">
    <text evidence="7">Belongs to the gamma-glutamyl phosphate reductase family.</text>
</comment>
<name>A0A2D0N6L2_FLAN2</name>
<comment type="pathway">
    <text evidence="1 7">Amino-acid biosynthesis; L-proline biosynthesis; L-glutamate 5-semialdehyde from L-glutamate: step 2/2.</text>
</comment>
<evidence type="ECO:0000313" key="8">
    <source>
        <dbReference type="EMBL" id="PHN04134.1"/>
    </source>
</evidence>
<keyword evidence="9" id="KW-1185">Reference proteome</keyword>
<dbReference type="NCBIfam" id="TIGR00407">
    <property type="entry name" value="proA"/>
    <property type="match status" value="1"/>
</dbReference>
<sequence length="427" mass="47187">MQTDTLADLDQQIADQLKNVRSAVRKMLSLDDREINSILNELADLTLENIPFLLEENQKDLDRMDPEDPKYDRLLLNPKRLESIAADLRKVAELPSPLGQILEERTLPNGLELSRLSVPMGVIGIVFESRPNVTFDVFALCLKSGNASVLKGSRDAHFSNIAIVSLIHRVLAKRELADICYLAPSQREALGHILQAVDYVDLIIPRGSQGLINFVRANAKVPVIETGAGIVHTYFDASADLAKGKAIVTNAKSRRVSVCNALDTLVIHRSRLNDLPEILSELDTTHQCEVRADEAAYRVLQGKYSDQLLHPAEEADFGTEFLSMKMSVKTVDSLQEALDHIDRYSSKHSEAILAEDQQIVDTFLRSVDAAVVYANTTTAFTDGSQFGLGAEIGISTQKMHARGPMALRELTSYKWVIRGDGQIRAGS</sequence>
<dbReference type="InterPro" id="IPR020593">
    <property type="entry name" value="G-glutamylP_reductase_CS"/>
</dbReference>
<evidence type="ECO:0000256" key="2">
    <source>
        <dbReference type="ARBA" id="ARBA00022605"/>
    </source>
</evidence>
<keyword evidence="2 7" id="KW-0028">Amino-acid biosynthesis</keyword>
<dbReference type="PIRSF" id="PIRSF000151">
    <property type="entry name" value="GPR"/>
    <property type="match status" value="1"/>
</dbReference>
<evidence type="ECO:0000256" key="7">
    <source>
        <dbReference type="HAMAP-Rule" id="MF_00412"/>
    </source>
</evidence>
<keyword evidence="7" id="KW-0963">Cytoplasm</keyword>
<keyword evidence="3 7" id="KW-0641">Proline biosynthesis</keyword>
<dbReference type="OrthoDB" id="9809970at2"/>
<accession>A0A2D0N6L2</accession>
<dbReference type="NCBIfam" id="NF001221">
    <property type="entry name" value="PRK00197.1"/>
    <property type="match status" value="1"/>
</dbReference>
<dbReference type="GO" id="GO:0005737">
    <property type="term" value="C:cytoplasm"/>
    <property type="evidence" value="ECO:0007669"/>
    <property type="project" value="UniProtKB-SubCell"/>
</dbReference>
<proteinExistence type="inferred from homology"/>
<evidence type="ECO:0000313" key="9">
    <source>
        <dbReference type="Proteomes" id="UP000223913"/>
    </source>
</evidence>
<keyword evidence="4 7" id="KW-0521">NADP</keyword>
<comment type="function">
    <text evidence="7">Catalyzes the NADPH-dependent reduction of L-glutamate 5-phosphate into L-glutamate 5-semialdehyde and phosphate. The product spontaneously undergoes cyclization to form 1-pyrroline-5-carboxylate.</text>
</comment>
<dbReference type="SUPFAM" id="SSF53720">
    <property type="entry name" value="ALDH-like"/>
    <property type="match status" value="1"/>
</dbReference>